<organism evidence="1 2">
    <name type="scientific">Dorcoceras hygrometricum</name>
    <dbReference type="NCBI Taxonomy" id="472368"/>
    <lineage>
        <taxon>Eukaryota</taxon>
        <taxon>Viridiplantae</taxon>
        <taxon>Streptophyta</taxon>
        <taxon>Embryophyta</taxon>
        <taxon>Tracheophyta</taxon>
        <taxon>Spermatophyta</taxon>
        <taxon>Magnoliopsida</taxon>
        <taxon>eudicotyledons</taxon>
        <taxon>Gunneridae</taxon>
        <taxon>Pentapetalae</taxon>
        <taxon>asterids</taxon>
        <taxon>lamiids</taxon>
        <taxon>Lamiales</taxon>
        <taxon>Gesneriaceae</taxon>
        <taxon>Didymocarpoideae</taxon>
        <taxon>Trichosporeae</taxon>
        <taxon>Loxocarpinae</taxon>
        <taxon>Dorcoceras</taxon>
    </lineage>
</organism>
<sequence length="187" mass="22078">MALNITIKLTDQEMQTAKAAPDWESAIHHQRTSELEREMALNITIKLTDQEMQTAKAAPDWEVWLRADDSRNQLGRGKRLMDAKQLWLKKTDLKRKERFWLRKTDLKRKEQLWLRKIDIGPDMLKTRVLHQLRQSLNRLARLIRPELVPIKPAPPICSESMSITFTAHQKPELLLAYLIWNLYNSVF</sequence>
<name>A0A2Z7BKN2_9LAMI</name>
<gene>
    <name evidence="1" type="ORF">F511_21790</name>
</gene>
<dbReference type="EMBL" id="KV005018">
    <property type="protein sequence ID" value="KZV34675.1"/>
    <property type="molecule type" value="Genomic_DNA"/>
</dbReference>
<accession>A0A2Z7BKN2</accession>
<keyword evidence="2" id="KW-1185">Reference proteome</keyword>
<dbReference type="AlphaFoldDB" id="A0A2Z7BKN2"/>
<proteinExistence type="predicted"/>
<evidence type="ECO:0000313" key="2">
    <source>
        <dbReference type="Proteomes" id="UP000250235"/>
    </source>
</evidence>
<evidence type="ECO:0000313" key="1">
    <source>
        <dbReference type="EMBL" id="KZV34675.1"/>
    </source>
</evidence>
<protein>
    <submittedName>
        <fullName evidence="1">Callose synthase 8-like</fullName>
    </submittedName>
</protein>
<dbReference type="Proteomes" id="UP000250235">
    <property type="component" value="Unassembled WGS sequence"/>
</dbReference>
<reference evidence="1 2" key="1">
    <citation type="journal article" date="2015" name="Proc. Natl. Acad. Sci. U.S.A.">
        <title>The resurrection genome of Boea hygrometrica: A blueprint for survival of dehydration.</title>
        <authorList>
            <person name="Xiao L."/>
            <person name="Yang G."/>
            <person name="Zhang L."/>
            <person name="Yang X."/>
            <person name="Zhao S."/>
            <person name="Ji Z."/>
            <person name="Zhou Q."/>
            <person name="Hu M."/>
            <person name="Wang Y."/>
            <person name="Chen M."/>
            <person name="Xu Y."/>
            <person name="Jin H."/>
            <person name="Xiao X."/>
            <person name="Hu G."/>
            <person name="Bao F."/>
            <person name="Hu Y."/>
            <person name="Wan P."/>
            <person name="Li L."/>
            <person name="Deng X."/>
            <person name="Kuang T."/>
            <person name="Xiang C."/>
            <person name="Zhu J.K."/>
            <person name="Oliver M.J."/>
            <person name="He Y."/>
        </authorList>
    </citation>
    <scope>NUCLEOTIDE SEQUENCE [LARGE SCALE GENOMIC DNA]</scope>
    <source>
        <strain evidence="2">cv. XS01</strain>
    </source>
</reference>